<evidence type="ECO:0000313" key="1">
    <source>
        <dbReference type="EMBL" id="KJD31050.1"/>
    </source>
</evidence>
<dbReference type="Proteomes" id="UP000032361">
    <property type="component" value="Unassembled WGS sequence"/>
</dbReference>
<protein>
    <submittedName>
        <fullName evidence="1">Uncharacterized protein</fullName>
    </submittedName>
</protein>
<dbReference type="STRING" id="1382798.PK35_16815"/>
<reference evidence="1 2" key="1">
    <citation type="journal article" date="2015" name="Antonie Van Leeuwenhoek">
        <title>Tamlana nanhaiensis sp. nov., isolated from surface seawater collected from the South China Sea.</title>
        <authorList>
            <person name="Liu X."/>
            <person name="Lai Q."/>
            <person name="Du Y."/>
            <person name="Li G."/>
            <person name="Sun F."/>
            <person name="Shao Z."/>
        </authorList>
    </citation>
    <scope>NUCLEOTIDE SEQUENCE [LARGE SCALE GENOMIC DNA]</scope>
    <source>
        <strain evidence="1 2">FHC16</strain>
    </source>
</reference>
<gene>
    <name evidence="1" type="ORF">PK35_16815</name>
</gene>
<name>A0A0D7VVZ4_9FLAO</name>
<dbReference type="EMBL" id="JTDV01000020">
    <property type="protein sequence ID" value="KJD31050.1"/>
    <property type="molecule type" value="Genomic_DNA"/>
</dbReference>
<dbReference type="OrthoDB" id="1443762at2"/>
<sequence length="123" mass="13762">MKYSIPDKRELTKSEIELLIYLFGKEKSEWTNLIGNLKVIARCGCGKCPTIMFGKTFDSEIQKGNLIIDYAGKGENGELVGISVFGTDQMPTELEFYSIDGESDITEIPKIDTLKSINENLTE</sequence>
<accession>A0A0D7VVZ4</accession>
<dbReference type="RefSeq" id="WP_044627748.1">
    <property type="nucleotide sequence ID" value="NZ_JTDV01000020.1"/>
</dbReference>
<proteinExistence type="predicted"/>
<organism evidence="1 2">
    <name type="scientific">Neotamlana nanhaiensis</name>
    <dbReference type="NCBI Taxonomy" id="1382798"/>
    <lineage>
        <taxon>Bacteria</taxon>
        <taxon>Pseudomonadati</taxon>
        <taxon>Bacteroidota</taxon>
        <taxon>Flavobacteriia</taxon>
        <taxon>Flavobacteriales</taxon>
        <taxon>Flavobacteriaceae</taxon>
        <taxon>Neotamlana</taxon>
    </lineage>
</organism>
<dbReference type="PATRIC" id="fig|1382798.3.peg.2371"/>
<evidence type="ECO:0000313" key="2">
    <source>
        <dbReference type="Proteomes" id="UP000032361"/>
    </source>
</evidence>
<dbReference type="AlphaFoldDB" id="A0A0D7VVZ4"/>
<comment type="caution">
    <text evidence="1">The sequence shown here is derived from an EMBL/GenBank/DDBJ whole genome shotgun (WGS) entry which is preliminary data.</text>
</comment>
<keyword evidence="2" id="KW-1185">Reference proteome</keyword>